<gene>
    <name evidence="1" type="ORF">DI598_02725</name>
</gene>
<reference evidence="1 2" key="1">
    <citation type="submission" date="2017-11" db="EMBL/GenBank/DDBJ databases">
        <title>Infants hospitalized years apart are colonized by the same room-sourced microbial strains.</title>
        <authorList>
            <person name="Brooks B."/>
            <person name="Olm M.R."/>
            <person name="Firek B.A."/>
            <person name="Baker R."/>
            <person name="Thomas B.C."/>
            <person name="Morowitz M.J."/>
            <person name="Banfield J.F."/>
        </authorList>
    </citation>
    <scope>NUCLEOTIDE SEQUENCE [LARGE SCALE GENOMIC DNA]</scope>
    <source>
        <strain evidence="1">S2_009_000_R2_76</strain>
    </source>
</reference>
<accession>A0A2W5H0M6</accession>
<comment type="caution">
    <text evidence="1">The sequence shown here is derived from an EMBL/GenBank/DDBJ whole genome shotgun (WGS) entry which is preliminary data.</text>
</comment>
<name>A0A2W5H0M6_9SPHI</name>
<evidence type="ECO:0000313" key="2">
    <source>
        <dbReference type="Proteomes" id="UP000249645"/>
    </source>
</evidence>
<evidence type="ECO:0000313" key="1">
    <source>
        <dbReference type="EMBL" id="PZP51636.1"/>
    </source>
</evidence>
<organism evidence="1 2">
    <name type="scientific">Pseudopedobacter saltans</name>
    <dbReference type="NCBI Taxonomy" id="151895"/>
    <lineage>
        <taxon>Bacteria</taxon>
        <taxon>Pseudomonadati</taxon>
        <taxon>Bacteroidota</taxon>
        <taxon>Sphingobacteriia</taxon>
        <taxon>Sphingobacteriales</taxon>
        <taxon>Sphingobacteriaceae</taxon>
        <taxon>Pseudopedobacter</taxon>
    </lineage>
</organism>
<dbReference type="EMBL" id="QFOI01000025">
    <property type="protein sequence ID" value="PZP51636.1"/>
    <property type="molecule type" value="Genomic_DNA"/>
</dbReference>
<proteinExistence type="predicted"/>
<sequence length="260" mass="30334">MNLPKCKLCLNNFADKENSHIIPKFLCKGLFENINPRYALSINKFGKGRKIQDTPKENNILCSNCEHRIEIIETIFSKFFREIHSYKSLNEKFKIFQKGAQEYIECKNINPTLFKLFIYSLVWRSSISNLFEFQSFKLNKNNEDEIRTILNSNLKSNKAELFENLNRIQDFTPYHNCIIKPKEKSASTRGIFSVSSMSNDSHILLLVDIAILFYTDNYSIGSVLEKYSNKQNEIVIITLGEKDAWFDLNKALISKMLKQN</sequence>
<dbReference type="Proteomes" id="UP000249645">
    <property type="component" value="Unassembled WGS sequence"/>
</dbReference>
<evidence type="ECO:0008006" key="3">
    <source>
        <dbReference type="Google" id="ProtNLM"/>
    </source>
</evidence>
<dbReference type="AlphaFoldDB" id="A0A2W5H0M6"/>
<protein>
    <recommendedName>
        <fullName evidence="3">HNH endonuclease 5 domain-containing protein</fullName>
    </recommendedName>
</protein>